<accession>A0AAU7E4N4</accession>
<protein>
    <submittedName>
        <fullName evidence="1">DNA primase</fullName>
    </submittedName>
</protein>
<dbReference type="CDD" id="cd01029">
    <property type="entry name" value="TOPRIM_primases"/>
    <property type="match status" value="1"/>
</dbReference>
<gene>
    <name evidence="1" type="ORF">TLEXVJXA_CDS0565</name>
</gene>
<sequence length="170" mass="19002">MTELELCLHLAERGCDVRQYRLSVAGGVAVFPLWNFGGKLKGYQQYRPFAPKKTNNPKEARYFTRSFEPCLWGLEYLPPGGTVFVAESIFKACALHKAGVSAVACLGSAIPPQLRQQMLLSPYNWVCVGDNDAAGAKFSRTFRRGFVSHDLDEMTTEQVKQLVAEVNYVF</sequence>
<reference evidence="1" key="1">
    <citation type="submission" date="2024-04" db="EMBL/GenBank/DDBJ databases">
        <title>Whole genome sequence of Salmonella Infantis pESI phage B1.</title>
        <authorList>
            <person name="Stephen J."/>
            <person name="Lekshmi M."/>
            <person name="Rajendran K."/>
            <person name="Nayak B.B."/>
            <person name="Kumar S.H."/>
        </authorList>
    </citation>
    <scope>NUCLEOTIDE SEQUENCE</scope>
</reference>
<evidence type="ECO:0000313" key="1">
    <source>
        <dbReference type="EMBL" id="XBH24350.1"/>
    </source>
</evidence>
<dbReference type="Gene3D" id="3.40.1360.10">
    <property type="match status" value="1"/>
</dbReference>
<dbReference type="InterPro" id="IPR034154">
    <property type="entry name" value="TOPRIM_DnaG/twinkle"/>
</dbReference>
<proteinExistence type="predicted"/>
<organism evidence="1">
    <name type="scientific">Salmonella phage pJS4</name>
    <dbReference type="NCBI Taxonomy" id="3141578"/>
    <lineage>
        <taxon>Viruses</taxon>
    </lineage>
</organism>
<name>A0AAU7E4N4_9VIRU</name>
<dbReference type="EMBL" id="PP664540">
    <property type="protein sequence ID" value="XBH24350.1"/>
    <property type="molecule type" value="Genomic_DNA"/>
</dbReference>
<dbReference type="SUPFAM" id="SSF56731">
    <property type="entry name" value="DNA primase core"/>
    <property type="match status" value="1"/>
</dbReference>